<organism evidence="1 2">
    <name type="scientific">Anaeramoeba flamelloides</name>
    <dbReference type="NCBI Taxonomy" id="1746091"/>
    <lineage>
        <taxon>Eukaryota</taxon>
        <taxon>Metamonada</taxon>
        <taxon>Anaeramoebidae</taxon>
        <taxon>Anaeramoeba</taxon>
    </lineage>
</organism>
<dbReference type="EMBL" id="JAOAOG010000152">
    <property type="protein sequence ID" value="KAJ6245074.1"/>
    <property type="molecule type" value="Genomic_DNA"/>
</dbReference>
<evidence type="ECO:0000313" key="2">
    <source>
        <dbReference type="Proteomes" id="UP001150062"/>
    </source>
</evidence>
<accession>A0ABQ8YKG0</accession>
<proteinExistence type="predicted"/>
<sequence>MSINEDLNTILIQQLDFKNTSLPFLFQPSLSSNKNTSFLKHSTLGEELQQQWEYLRVLTDPEAILNWYLHFSKIFQKNSLNWLISSLNDNDDDDNDNKPRNSYKKNDKKIIILTESSTKIQPKNKLKRIESILRFKFKSNSNIIEEKDEKMNQLISHPPKFIMLTIRVLYYLMNLLNKNLLKSYELKSQFLK</sequence>
<reference evidence="1" key="1">
    <citation type="submission" date="2022-08" db="EMBL/GenBank/DDBJ databases">
        <title>Novel sulfate-reducing endosymbionts in the free-living metamonad Anaeramoeba.</title>
        <authorList>
            <person name="Jerlstrom-Hultqvist J."/>
            <person name="Cepicka I."/>
            <person name="Gallot-Lavallee L."/>
            <person name="Salas-Leiva D."/>
            <person name="Curtis B.A."/>
            <person name="Zahonova K."/>
            <person name="Pipaliya S."/>
            <person name="Dacks J."/>
            <person name="Roger A.J."/>
        </authorList>
    </citation>
    <scope>NUCLEOTIDE SEQUENCE</scope>
    <source>
        <strain evidence="1">Schooner1</strain>
    </source>
</reference>
<gene>
    <name evidence="1" type="ORF">M0813_20624</name>
</gene>
<evidence type="ECO:0000313" key="1">
    <source>
        <dbReference type="EMBL" id="KAJ6245074.1"/>
    </source>
</evidence>
<protein>
    <submittedName>
        <fullName evidence="1">Uncharacterized protein</fullName>
    </submittedName>
</protein>
<comment type="caution">
    <text evidence="1">The sequence shown here is derived from an EMBL/GenBank/DDBJ whole genome shotgun (WGS) entry which is preliminary data.</text>
</comment>
<name>A0ABQ8YKG0_9EUKA</name>
<dbReference type="Proteomes" id="UP001150062">
    <property type="component" value="Unassembled WGS sequence"/>
</dbReference>
<keyword evidence="2" id="KW-1185">Reference proteome</keyword>